<accession>A0A931CKQ0</accession>
<evidence type="ECO:0000256" key="1">
    <source>
        <dbReference type="SAM" id="MobiDB-lite"/>
    </source>
</evidence>
<evidence type="ECO:0000256" key="2">
    <source>
        <dbReference type="SAM" id="SignalP"/>
    </source>
</evidence>
<dbReference type="Proteomes" id="UP000598146">
    <property type="component" value="Unassembled WGS sequence"/>
</dbReference>
<sequence length="690" mass="73204">MRVSRAAMAATVLAAATAVGFGLTVGTASADSDEALPLKSFGEITIDAVHKRVFISDPLAGKVLVRTYQGHPVAELSGLAGVWGLAISPDSTDLYAAVPGARAIVEFSTDTLKESKRYPVGDAVELRDVVPPVNGKLWFSAEVDGVLNGGGLGSVDLATSEVRLHDSSVDGAGFYSAPLLSVAPGQPGLVLATDDETSGSDSSVFDVSSGTEQLKLDTDVFSKFTNDSALSVDGSHVLQQTSETLRIRVADGAKEKVYPGLRARAVEVAQDGRIAIDHDWPGMKNVHVFREGADEPEAIYALPDVSGQFNTPSVTDRGLAWEPGGPRLFAVTNAPGPAYWLITLNDPDPELPDPTPSTSAPSTTPASHDPSVPDPTVYMNWGPSSTPARGKPLTMTGVIGAAGNVFPPAGSVLTTRRFDLESPSGTPLGAVTTDAGGRFTLTDTPPNGGLVRYSFSFAGTPGFSAVSGELRIAIPRARAQLSLARSPKTGVLSYGATVNLTARLGAPYRNRVVEIWADPHGADQPDRLIKRATVNSAGNVVAALKVTRNTLVTTRFTGDGAYEPGSARLDLWTEVGVSTTLARHYKTKKIGSTTYRYFRQSKDPLITHTMTPHPGRKARTTIEVWSGGKWTLWSFRNTKLSSTGKASFTFVTGARVGKRFRVRAEYLRGKSGDTVNYTSAGAWKYFTYTK</sequence>
<evidence type="ECO:0000313" key="3">
    <source>
        <dbReference type="EMBL" id="MBG0568196.1"/>
    </source>
</evidence>
<keyword evidence="4" id="KW-1185">Reference proteome</keyword>
<dbReference type="Gene3D" id="2.130.10.10">
    <property type="entry name" value="YVTN repeat-like/Quinoprotein amine dehydrogenase"/>
    <property type="match status" value="1"/>
</dbReference>
<reference evidence="3" key="1">
    <citation type="submission" date="2020-11" db="EMBL/GenBank/DDBJ databases">
        <title>Isolation and identification of active actinomycetes.</title>
        <authorList>
            <person name="Sun X."/>
        </authorList>
    </citation>
    <scope>NUCLEOTIDE SEQUENCE</scope>
    <source>
        <strain evidence="3">NEAU-A11</strain>
    </source>
</reference>
<dbReference type="InterPro" id="IPR015943">
    <property type="entry name" value="WD40/YVTN_repeat-like_dom_sf"/>
</dbReference>
<feature type="chain" id="PRO_5038101704" description="Ig-like domain repeat protein" evidence="2">
    <location>
        <begin position="31"/>
        <end position="690"/>
    </location>
</feature>
<feature type="compositionally biased region" description="Low complexity" evidence="1">
    <location>
        <begin position="356"/>
        <end position="367"/>
    </location>
</feature>
<evidence type="ECO:0000313" key="4">
    <source>
        <dbReference type="Proteomes" id="UP000598146"/>
    </source>
</evidence>
<gene>
    <name evidence="3" type="ORF">I4J89_42890</name>
</gene>
<dbReference type="AlphaFoldDB" id="A0A931CKQ0"/>
<dbReference type="SUPFAM" id="SSF63829">
    <property type="entry name" value="Calcium-dependent phosphotriesterase"/>
    <property type="match status" value="1"/>
</dbReference>
<comment type="caution">
    <text evidence="3">The sequence shown here is derived from an EMBL/GenBank/DDBJ whole genome shotgun (WGS) entry which is preliminary data.</text>
</comment>
<proteinExistence type="predicted"/>
<dbReference type="RefSeq" id="WP_196419971.1">
    <property type="nucleotide sequence ID" value="NZ_JADQTO010000035.1"/>
</dbReference>
<feature type="region of interest" description="Disordered" evidence="1">
    <location>
        <begin position="424"/>
        <end position="443"/>
    </location>
</feature>
<name>A0A931CKQ0_9ACTN</name>
<evidence type="ECO:0008006" key="5">
    <source>
        <dbReference type="Google" id="ProtNLM"/>
    </source>
</evidence>
<feature type="signal peptide" evidence="2">
    <location>
        <begin position="1"/>
        <end position="30"/>
    </location>
</feature>
<keyword evidence="2" id="KW-0732">Signal</keyword>
<organism evidence="3 4">
    <name type="scientific">Actinoplanes aureus</name>
    <dbReference type="NCBI Taxonomy" id="2792083"/>
    <lineage>
        <taxon>Bacteria</taxon>
        <taxon>Bacillati</taxon>
        <taxon>Actinomycetota</taxon>
        <taxon>Actinomycetes</taxon>
        <taxon>Micromonosporales</taxon>
        <taxon>Micromonosporaceae</taxon>
        <taxon>Actinoplanes</taxon>
    </lineage>
</organism>
<dbReference type="EMBL" id="JADQTO010000035">
    <property type="protein sequence ID" value="MBG0568196.1"/>
    <property type="molecule type" value="Genomic_DNA"/>
</dbReference>
<feature type="region of interest" description="Disordered" evidence="1">
    <location>
        <begin position="344"/>
        <end position="377"/>
    </location>
</feature>
<protein>
    <recommendedName>
        <fullName evidence="5">Ig-like domain repeat protein</fullName>
    </recommendedName>
</protein>